<dbReference type="OrthoDB" id="9802872at2"/>
<dbReference type="PANTHER" id="PTHR43525">
    <property type="entry name" value="PROTEIN MALY"/>
    <property type="match status" value="1"/>
</dbReference>
<dbReference type="InterPro" id="IPR015424">
    <property type="entry name" value="PyrdxlP-dep_Trfase"/>
</dbReference>
<sequence>MNYNFDEIIPREGTDAYKLDLREMVFGTDDVLPLWVADMDFKAPPAVVKALEDRASHHIYGYTIRDNKFTSAIVNWLKNRHLWDIEDGWIEFSPGVLPSIMVALHEFSNPGDKVIIQTPVYPPFYSIVTENQRELLRNTLIEEAGYYTIDFDLLEAQASDPRTKIFVFSNPHNPVGRAWNKEELKRIADICIKHDVMIVSDEIHSDLCLFGHSHLPMAKLFPEINDRIITCMAPSKTFNIAGLSSAYAIIADSKLRKRFHKRLWAMQLHMGNLFGGVALRVAYNDGEDWLEALKKYLEENALMVQDFIAKNMPEVGFVLPEATYLLWLDFRKWGLSPAKLRKALIEVGKVGMNDGVSFGTEGAGFQRLNIGSPKSVIGEGLKRILKVRNEVYKQSQY</sequence>
<dbReference type="Pfam" id="PF00155">
    <property type="entry name" value="Aminotran_1_2"/>
    <property type="match status" value="1"/>
</dbReference>
<dbReference type="PANTHER" id="PTHR43525:SF1">
    <property type="entry name" value="PROTEIN MALY"/>
    <property type="match status" value="1"/>
</dbReference>
<gene>
    <name evidence="7" type="ORF">SAMN06265379_101749</name>
</gene>
<protein>
    <recommendedName>
        <fullName evidence="2">cysteine-S-conjugate beta-lyase</fullName>
        <ecNumber evidence="2">4.4.1.13</ecNumber>
    </recommendedName>
</protein>
<dbReference type="NCBIfam" id="TIGR04350">
    <property type="entry name" value="C_S_lyase_PatB"/>
    <property type="match status" value="1"/>
</dbReference>
<dbReference type="InterPro" id="IPR015422">
    <property type="entry name" value="PyrdxlP-dep_Trfase_small"/>
</dbReference>
<evidence type="ECO:0000256" key="2">
    <source>
        <dbReference type="ARBA" id="ARBA00012224"/>
    </source>
</evidence>
<feature type="domain" description="Aminotransferase class I/classII large" evidence="6">
    <location>
        <begin position="30"/>
        <end position="384"/>
    </location>
</feature>
<dbReference type="GO" id="GO:0047804">
    <property type="term" value="F:cysteine-S-conjugate beta-lyase activity"/>
    <property type="evidence" value="ECO:0007669"/>
    <property type="project" value="UniProtKB-EC"/>
</dbReference>
<dbReference type="InterPro" id="IPR027619">
    <property type="entry name" value="C-S_lyase_PatB-like"/>
</dbReference>
<name>A0A521B6J7_SACCC</name>
<organism evidence="7 8">
    <name type="scientific">Saccharicrinis carchari</name>
    <dbReference type="NCBI Taxonomy" id="1168039"/>
    <lineage>
        <taxon>Bacteria</taxon>
        <taxon>Pseudomonadati</taxon>
        <taxon>Bacteroidota</taxon>
        <taxon>Bacteroidia</taxon>
        <taxon>Marinilabiliales</taxon>
        <taxon>Marinilabiliaceae</taxon>
        <taxon>Saccharicrinis</taxon>
    </lineage>
</organism>
<accession>A0A521B6J7</accession>
<proteinExistence type="inferred from homology"/>
<dbReference type="Gene3D" id="3.40.640.10">
    <property type="entry name" value="Type I PLP-dependent aspartate aminotransferase-like (Major domain)"/>
    <property type="match status" value="1"/>
</dbReference>
<keyword evidence="4 7" id="KW-0456">Lyase</keyword>
<reference evidence="7 8" key="1">
    <citation type="submission" date="2017-05" db="EMBL/GenBank/DDBJ databases">
        <authorList>
            <person name="Varghese N."/>
            <person name="Submissions S."/>
        </authorList>
    </citation>
    <scope>NUCLEOTIDE SEQUENCE [LARGE SCALE GENOMIC DNA]</scope>
    <source>
        <strain evidence="7 8">DSM 27040</strain>
    </source>
</reference>
<evidence type="ECO:0000256" key="5">
    <source>
        <dbReference type="ARBA" id="ARBA00037974"/>
    </source>
</evidence>
<dbReference type="CDD" id="cd00609">
    <property type="entry name" value="AAT_like"/>
    <property type="match status" value="1"/>
</dbReference>
<evidence type="ECO:0000313" key="7">
    <source>
        <dbReference type="EMBL" id="SMO42693.1"/>
    </source>
</evidence>
<dbReference type="InterPro" id="IPR015421">
    <property type="entry name" value="PyrdxlP-dep_Trfase_major"/>
</dbReference>
<evidence type="ECO:0000256" key="3">
    <source>
        <dbReference type="ARBA" id="ARBA00022898"/>
    </source>
</evidence>
<dbReference type="GO" id="GO:0030170">
    <property type="term" value="F:pyridoxal phosphate binding"/>
    <property type="evidence" value="ECO:0007669"/>
    <property type="project" value="InterPro"/>
</dbReference>
<evidence type="ECO:0000256" key="1">
    <source>
        <dbReference type="ARBA" id="ARBA00001933"/>
    </source>
</evidence>
<evidence type="ECO:0000313" key="8">
    <source>
        <dbReference type="Proteomes" id="UP000319040"/>
    </source>
</evidence>
<dbReference type="SUPFAM" id="SSF53383">
    <property type="entry name" value="PLP-dependent transferases"/>
    <property type="match status" value="1"/>
</dbReference>
<comment type="similarity">
    <text evidence="5">Belongs to the class-II pyridoxal-phosphate-dependent aminotransferase family. MalY/PatB cystathionine beta-lyase subfamily.</text>
</comment>
<dbReference type="RefSeq" id="WP_142532084.1">
    <property type="nucleotide sequence ID" value="NZ_FXTB01000001.1"/>
</dbReference>
<dbReference type="EMBL" id="FXTB01000001">
    <property type="protein sequence ID" value="SMO42693.1"/>
    <property type="molecule type" value="Genomic_DNA"/>
</dbReference>
<evidence type="ECO:0000256" key="4">
    <source>
        <dbReference type="ARBA" id="ARBA00023239"/>
    </source>
</evidence>
<dbReference type="EC" id="4.4.1.13" evidence="2"/>
<evidence type="ECO:0000259" key="6">
    <source>
        <dbReference type="Pfam" id="PF00155"/>
    </source>
</evidence>
<keyword evidence="3" id="KW-0663">Pyridoxal phosphate</keyword>
<dbReference type="InterPro" id="IPR051798">
    <property type="entry name" value="Class-II_PLP-Dep_Aminotrans"/>
</dbReference>
<dbReference type="Gene3D" id="3.90.1150.10">
    <property type="entry name" value="Aspartate Aminotransferase, domain 1"/>
    <property type="match status" value="1"/>
</dbReference>
<dbReference type="InterPro" id="IPR004839">
    <property type="entry name" value="Aminotransferase_I/II_large"/>
</dbReference>
<comment type="cofactor">
    <cofactor evidence="1">
        <name>pyridoxal 5'-phosphate</name>
        <dbReference type="ChEBI" id="CHEBI:597326"/>
    </cofactor>
</comment>
<keyword evidence="8" id="KW-1185">Reference proteome</keyword>
<dbReference type="Proteomes" id="UP000319040">
    <property type="component" value="Unassembled WGS sequence"/>
</dbReference>
<dbReference type="AlphaFoldDB" id="A0A521B6J7"/>